<dbReference type="Proteomes" id="UP001203423">
    <property type="component" value="Unassembled WGS sequence"/>
</dbReference>
<dbReference type="RefSeq" id="WP_248939048.1">
    <property type="nucleotide sequence ID" value="NZ_JAKIKS010000011.1"/>
</dbReference>
<dbReference type="EMBL" id="JAKIKS010000011">
    <property type="protein sequence ID" value="MCL1123761.1"/>
    <property type="molecule type" value="Genomic_DNA"/>
</dbReference>
<protein>
    <submittedName>
        <fullName evidence="1">Uncharacterized protein</fullName>
    </submittedName>
</protein>
<accession>A0ABT0L7W2</accession>
<keyword evidence="2" id="KW-1185">Reference proteome</keyword>
<sequence length="92" mass="10871">MASKKVDKMLKKHDRLVHSEAMKIISHTQREKEEWVLHTLMAEGCETPFKFRRTQKYKSLAGARVNITYYSETEQLAGFEIDIFKIVRIKRA</sequence>
<evidence type="ECO:0000313" key="1">
    <source>
        <dbReference type="EMBL" id="MCL1123761.1"/>
    </source>
</evidence>
<evidence type="ECO:0000313" key="2">
    <source>
        <dbReference type="Proteomes" id="UP001203423"/>
    </source>
</evidence>
<comment type="caution">
    <text evidence="1">The sequence shown here is derived from an EMBL/GenBank/DDBJ whole genome shotgun (WGS) entry which is preliminary data.</text>
</comment>
<name>A0ABT0L7W2_9GAMM</name>
<gene>
    <name evidence="1" type="ORF">L2764_04495</name>
</gene>
<proteinExistence type="predicted"/>
<organism evidence="1 2">
    <name type="scientific">Shewanella surugensis</name>
    <dbReference type="NCBI Taxonomy" id="212020"/>
    <lineage>
        <taxon>Bacteria</taxon>
        <taxon>Pseudomonadati</taxon>
        <taxon>Pseudomonadota</taxon>
        <taxon>Gammaproteobacteria</taxon>
        <taxon>Alteromonadales</taxon>
        <taxon>Shewanellaceae</taxon>
        <taxon>Shewanella</taxon>
    </lineage>
</organism>
<reference evidence="1 2" key="1">
    <citation type="submission" date="2022-01" db="EMBL/GenBank/DDBJ databases">
        <title>Whole genome-based taxonomy of the Shewanellaceae.</title>
        <authorList>
            <person name="Martin-Rodriguez A.J."/>
        </authorList>
    </citation>
    <scope>NUCLEOTIDE SEQUENCE [LARGE SCALE GENOMIC DNA]</scope>
    <source>
        <strain evidence="1 2">DSM 17177</strain>
    </source>
</reference>